<comment type="similarity">
    <text evidence="1">Belongs to the bacterial solute-binding protein 3 family.</text>
</comment>
<accession>A0A5B0VDW3</accession>
<dbReference type="SUPFAM" id="SSF53850">
    <property type="entry name" value="Periplasmic binding protein-like II"/>
    <property type="match status" value="1"/>
</dbReference>
<dbReference type="PANTHER" id="PTHR35936">
    <property type="entry name" value="MEMBRANE-BOUND LYTIC MUREIN TRANSGLYCOSYLASE F"/>
    <property type="match status" value="1"/>
</dbReference>
<evidence type="ECO:0000256" key="1">
    <source>
        <dbReference type="ARBA" id="ARBA00010333"/>
    </source>
</evidence>
<name>A0A5B0VDW3_9GAMM</name>
<proteinExistence type="inferred from homology"/>
<dbReference type="PANTHER" id="PTHR35936:SF6">
    <property type="entry name" value="AMINO ACID ABC TRANSPORTER SUBSTRATE-BINDING PAAT FAMILY PROTEIN"/>
    <property type="match status" value="1"/>
</dbReference>
<feature type="domain" description="Solute-binding protein family 3/N-terminal" evidence="3">
    <location>
        <begin position="14"/>
        <end position="244"/>
    </location>
</feature>
<evidence type="ECO:0000256" key="2">
    <source>
        <dbReference type="ARBA" id="ARBA00022729"/>
    </source>
</evidence>
<comment type="caution">
    <text evidence="4">The sequence shown here is derived from an EMBL/GenBank/DDBJ whole genome shotgun (WGS) entry which is preliminary data.</text>
</comment>
<dbReference type="InterPro" id="IPR001638">
    <property type="entry name" value="Solute-binding_3/MltF_N"/>
</dbReference>
<reference evidence="4 5" key="1">
    <citation type="submission" date="2019-08" db="EMBL/GenBank/DDBJ databases">
        <title>Marinobacter ZYF650 sp. nov., a marine bacterium isolated from seawater of the Mariana trench.</title>
        <authorList>
            <person name="Ahmad W."/>
        </authorList>
    </citation>
    <scope>NUCLEOTIDE SEQUENCE [LARGE SCALE GENOMIC DNA]</scope>
    <source>
        <strain evidence="4 5">ZYF650</strain>
    </source>
</reference>
<dbReference type="Gene3D" id="3.40.190.10">
    <property type="entry name" value="Periplasmic binding protein-like II"/>
    <property type="match status" value="2"/>
</dbReference>
<organism evidence="4 5">
    <name type="scientific">Marinobacter salinexigens</name>
    <dbReference type="NCBI Taxonomy" id="2919747"/>
    <lineage>
        <taxon>Bacteria</taxon>
        <taxon>Pseudomonadati</taxon>
        <taxon>Pseudomonadota</taxon>
        <taxon>Gammaproteobacteria</taxon>
        <taxon>Pseudomonadales</taxon>
        <taxon>Marinobacteraceae</taxon>
        <taxon>Marinobacter</taxon>
    </lineage>
</organism>
<gene>
    <name evidence="4" type="ORF">FWJ25_13590</name>
</gene>
<dbReference type="SMART" id="SM00062">
    <property type="entry name" value="PBPb"/>
    <property type="match status" value="1"/>
</dbReference>
<dbReference type="EMBL" id="VTUU01000006">
    <property type="protein sequence ID" value="KAA1172906.1"/>
    <property type="molecule type" value="Genomic_DNA"/>
</dbReference>
<protein>
    <submittedName>
        <fullName evidence="4">Amino acid ABC transporter substrate-binding protein</fullName>
    </submittedName>
</protein>
<evidence type="ECO:0000313" key="5">
    <source>
        <dbReference type="Proteomes" id="UP000323161"/>
    </source>
</evidence>
<dbReference type="AlphaFoldDB" id="A0A5B0VDW3"/>
<dbReference type="Proteomes" id="UP000323161">
    <property type="component" value="Unassembled WGS sequence"/>
</dbReference>
<sequence>MDTDASANETACKHLLVSGNAEYPPLLWQSPGNPDELVGAVPALLKEILQPLGVTADIRHIGSWARVLRHAETGRLDMVAGAFMTRERFQFMDYMLPPIVQLPTAVWVPKGKEFLYRHWPDLRGKVGSTVIGNSFGQRFDQYAQENLHLEYVRSIDQSFAMASARRIDYVLYEKLQGQVALARDRKADEFTALDTPISQEGLFFTFSKKSPCNTFEFREKVADRLYQLVNSGRVDELVSEYTDRYVTGG</sequence>
<evidence type="ECO:0000313" key="4">
    <source>
        <dbReference type="EMBL" id="KAA1172906.1"/>
    </source>
</evidence>
<keyword evidence="5" id="KW-1185">Reference proteome</keyword>
<keyword evidence="2" id="KW-0732">Signal</keyword>
<evidence type="ECO:0000259" key="3">
    <source>
        <dbReference type="SMART" id="SM00062"/>
    </source>
</evidence>
<dbReference type="Pfam" id="PF00497">
    <property type="entry name" value="SBP_bac_3"/>
    <property type="match status" value="1"/>
</dbReference>